<dbReference type="CTD" id="8239453"/>
<accession>E0VF35</accession>
<keyword evidence="2" id="KW-0808">Transferase</keyword>
<reference evidence="2" key="2">
    <citation type="submission" date="2007-04" db="EMBL/GenBank/DDBJ databases">
        <title>The genome of the human body louse.</title>
        <authorList>
            <consortium name="The Human Body Louse Genome Consortium"/>
            <person name="Kirkness E."/>
            <person name="Walenz B."/>
            <person name="Hass B."/>
            <person name="Bruggner R."/>
            <person name="Strausberg R."/>
        </authorList>
    </citation>
    <scope>NUCLEOTIDE SEQUENCE</scope>
    <source>
        <strain evidence="2">USDA</strain>
    </source>
</reference>
<gene>
    <name evidence="3" type="primary">8239453</name>
    <name evidence="2" type="ORF">Phum_PHUM145590</name>
</gene>
<organism>
    <name type="scientific">Pediculus humanus subsp. corporis</name>
    <name type="common">Body louse</name>
    <dbReference type="NCBI Taxonomy" id="121224"/>
    <lineage>
        <taxon>Eukaryota</taxon>
        <taxon>Metazoa</taxon>
        <taxon>Ecdysozoa</taxon>
        <taxon>Arthropoda</taxon>
        <taxon>Hexapoda</taxon>
        <taxon>Insecta</taxon>
        <taxon>Pterygota</taxon>
        <taxon>Neoptera</taxon>
        <taxon>Paraneoptera</taxon>
        <taxon>Psocodea</taxon>
        <taxon>Troctomorpha</taxon>
        <taxon>Phthiraptera</taxon>
        <taxon>Anoplura</taxon>
        <taxon>Pediculidae</taxon>
        <taxon>Pediculus</taxon>
    </lineage>
</organism>
<dbReference type="GO" id="GO:0016301">
    <property type="term" value="F:kinase activity"/>
    <property type="evidence" value="ECO:0007669"/>
    <property type="project" value="UniProtKB-KW"/>
</dbReference>
<dbReference type="RefSeq" id="XP_002424662.1">
    <property type="nucleotide sequence ID" value="XM_002424617.1"/>
</dbReference>
<dbReference type="KEGG" id="phu:Phum_PHUM145590"/>
<keyword evidence="4" id="KW-1185">Reference proteome</keyword>
<name>E0VF35_PEDHC</name>
<dbReference type="VEuPathDB" id="VectorBase:PHUM145590"/>
<dbReference type="EMBL" id="DS235100">
    <property type="protein sequence ID" value="EEB11924.1"/>
    <property type="molecule type" value="Genomic_DNA"/>
</dbReference>
<dbReference type="InParanoid" id="E0VF35"/>
<keyword evidence="1" id="KW-0175">Coiled coil</keyword>
<keyword evidence="2" id="KW-0418">Kinase</keyword>
<dbReference type="Proteomes" id="UP000009046">
    <property type="component" value="Unassembled WGS sequence"/>
</dbReference>
<evidence type="ECO:0000313" key="2">
    <source>
        <dbReference type="EMBL" id="EEB11924.1"/>
    </source>
</evidence>
<proteinExistence type="predicted"/>
<protein>
    <submittedName>
        <fullName evidence="2 3">Rho-associated protein kinase, putative</fullName>
    </submittedName>
</protein>
<sequence length="224" mass="26557">MNDNILECRQKLQLEILEHKKTKTNLLKIENENKELQIQLDVSLKATQNLEKENNKNREILVKLQIQTTSYLNERQQLIDKCFYAEVCKIRQNQTEALVAEILNKQEILKKEHNQLKSECNESLAFITKIENEADMQVKYVLEANKTLLEMEEKMILLMAALEKEKFKNKDLETLSEEKERNSLNSDEWKNYQTDNQIRINKILEENEFLTKELNLATSQIELK</sequence>
<dbReference type="EnsemblMetazoa" id="PHUM145590-RA">
    <property type="protein sequence ID" value="PHUM145590-PA"/>
    <property type="gene ID" value="PHUM145590"/>
</dbReference>
<evidence type="ECO:0000313" key="4">
    <source>
        <dbReference type="Proteomes" id="UP000009046"/>
    </source>
</evidence>
<reference evidence="3" key="3">
    <citation type="submission" date="2021-02" db="UniProtKB">
        <authorList>
            <consortium name="EnsemblMetazoa"/>
        </authorList>
    </citation>
    <scope>IDENTIFICATION</scope>
    <source>
        <strain evidence="3">USDA</strain>
    </source>
</reference>
<evidence type="ECO:0000256" key="1">
    <source>
        <dbReference type="SAM" id="Coils"/>
    </source>
</evidence>
<evidence type="ECO:0000313" key="3">
    <source>
        <dbReference type="EnsemblMetazoa" id="PHUM145590-PA"/>
    </source>
</evidence>
<feature type="coiled-coil region" evidence="1">
    <location>
        <begin position="19"/>
        <end position="67"/>
    </location>
</feature>
<dbReference type="EMBL" id="AAZO01001682">
    <property type="status" value="NOT_ANNOTATED_CDS"/>
    <property type="molecule type" value="Genomic_DNA"/>
</dbReference>
<feature type="coiled-coil region" evidence="1">
    <location>
        <begin position="162"/>
        <end position="220"/>
    </location>
</feature>
<reference evidence="2" key="1">
    <citation type="submission" date="2007-04" db="EMBL/GenBank/DDBJ databases">
        <title>Annotation of Pediculus humanus corporis strain USDA.</title>
        <authorList>
            <person name="Kirkness E."/>
            <person name="Hannick L."/>
            <person name="Hass B."/>
            <person name="Bruggner R."/>
            <person name="Lawson D."/>
            <person name="Bidwell S."/>
            <person name="Joardar V."/>
            <person name="Caler E."/>
            <person name="Walenz B."/>
            <person name="Inman J."/>
            <person name="Schobel S."/>
            <person name="Galinsky K."/>
            <person name="Amedeo P."/>
            <person name="Strausberg R."/>
        </authorList>
    </citation>
    <scope>NUCLEOTIDE SEQUENCE</scope>
    <source>
        <strain evidence="2">USDA</strain>
    </source>
</reference>
<dbReference type="GeneID" id="8239453"/>
<dbReference type="AlphaFoldDB" id="E0VF35"/>
<dbReference type="HOGENOM" id="CLU_1236359_0_0_1"/>